<sequence length="89" mass="10124">MTPAEFFEAFDDRIDALNEINTSACVTLDQLTEADDFERNLIHCGDALREEVMKFLLHGLRNDVRTFAFDCDSPLGIALELAKEEEDLE</sequence>
<comment type="caution">
    <text evidence="1">The sequence shown here is derived from an EMBL/GenBank/DDBJ whole genome shotgun (WGS) entry which is preliminary data.</text>
</comment>
<proteinExistence type="predicted"/>
<keyword evidence="2" id="KW-1185">Reference proteome</keyword>
<organism evidence="1 2">
    <name type="scientific">Sutterella massiliensis</name>
    <dbReference type="NCBI Taxonomy" id="1816689"/>
    <lineage>
        <taxon>Bacteria</taxon>
        <taxon>Pseudomonadati</taxon>
        <taxon>Pseudomonadota</taxon>
        <taxon>Betaproteobacteria</taxon>
        <taxon>Burkholderiales</taxon>
        <taxon>Sutterellaceae</taxon>
        <taxon>Sutterella</taxon>
    </lineage>
</organism>
<protein>
    <submittedName>
        <fullName evidence="1">Uncharacterized protein</fullName>
    </submittedName>
</protein>
<evidence type="ECO:0000313" key="1">
    <source>
        <dbReference type="EMBL" id="MBM6705318.1"/>
    </source>
</evidence>
<name>A0ABS2DVI1_9BURK</name>
<accession>A0ABS2DVI1</accession>
<dbReference type="RefSeq" id="WP_205105239.1">
    <property type="nucleotide sequence ID" value="NZ_JACJJC010000327.1"/>
</dbReference>
<dbReference type="Proteomes" id="UP000715095">
    <property type="component" value="Unassembled WGS sequence"/>
</dbReference>
<evidence type="ECO:0000313" key="2">
    <source>
        <dbReference type="Proteomes" id="UP000715095"/>
    </source>
</evidence>
<gene>
    <name evidence="1" type="ORF">H6A60_12670</name>
</gene>
<dbReference type="EMBL" id="JACJJC010000327">
    <property type="protein sequence ID" value="MBM6705318.1"/>
    <property type="molecule type" value="Genomic_DNA"/>
</dbReference>
<reference evidence="1 2" key="1">
    <citation type="journal article" date="2021" name="Sci. Rep.">
        <title>The distribution of antibiotic resistance genes in chicken gut microbiota commensals.</title>
        <authorList>
            <person name="Juricova H."/>
            <person name="Matiasovicova J."/>
            <person name="Kubasova T."/>
            <person name="Cejkova D."/>
            <person name="Rychlik I."/>
        </authorList>
    </citation>
    <scope>NUCLEOTIDE SEQUENCE [LARGE SCALE GENOMIC DNA]</scope>
    <source>
        <strain evidence="1 2">An829</strain>
    </source>
</reference>